<feature type="compositionally biased region" description="Basic and acidic residues" evidence="10">
    <location>
        <begin position="103"/>
        <end position="116"/>
    </location>
</feature>
<dbReference type="AlphaFoldDB" id="A0A9P8IID8"/>
<dbReference type="Gene3D" id="3.40.50.10470">
    <property type="entry name" value="Translation initiation factor eif-2b, domain 2"/>
    <property type="match status" value="1"/>
</dbReference>
<evidence type="ECO:0000256" key="10">
    <source>
        <dbReference type="SAM" id="MobiDB-lite"/>
    </source>
</evidence>
<comment type="similarity">
    <text evidence="2 9">Belongs to the eIF-2B alpha/beta/delta subunits family.</text>
</comment>
<evidence type="ECO:0000256" key="2">
    <source>
        <dbReference type="ARBA" id="ARBA00007251"/>
    </source>
</evidence>
<organism evidence="11 12">
    <name type="scientific">Glutinoglossum americanum</name>
    <dbReference type="NCBI Taxonomy" id="1670608"/>
    <lineage>
        <taxon>Eukaryota</taxon>
        <taxon>Fungi</taxon>
        <taxon>Dikarya</taxon>
        <taxon>Ascomycota</taxon>
        <taxon>Pezizomycotina</taxon>
        <taxon>Geoglossomycetes</taxon>
        <taxon>Geoglossales</taxon>
        <taxon>Geoglossaceae</taxon>
        <taxon>Glutinoglossum</taxon>
    </lineage>
</organism>
<comment type="caution">
    <text evidence="11">The sequence shown here is derived from an EMBL/GenBank/DDBJ whole genome shotgun (WGS) entry which is preliminary data.</text>
</comment>
<dbReference type="InterPro" id="IPR000649">
    <property type="entry name" value="IF-2B-related"/>
</dbReference>
<evidence type="ECO:0000256" key="5">
    <source>
        <dbReference type="ARBA" id="ARBA00022917"/>
    </source>
</evidence>
<accession>A0A9P8IID8</accession>
<name>A0A9P8IID8_9PEZI</name>
<dbReference type="EMBL" id="JAGHQL010000003">
    <property type="protein sequence ID" value="KAH0547587.1"/>
    <property type="molecule type" value="Genomic_DNA"/>
</dbReference>
<keyword evidence="3" id="KW-0963">Cytoplasm</keyword>
<dbReference type="InterPro" id="IPR037171">
    <property type="entry name" value="NagB/RpiA_transferase-like"/>
</dbReference>
<dbReference type="Proteomes" id="UP000698800">
    <property type="component" value="Unassembled WGS sequence"/>
</dbReference>
<dbReference type="PANTHER" id="PTHR10233:SF14">
    <property type="entry name" value="TRANSLATION INITIATION FACTOR EIF-2B SUBUNIT DELTA"/>
    <property type="match status" value="1"/>
</dbReference>
<evidence type="ECO:0000313" key="11">
    <source>
        <dbReference type="EMBL" id="KAH0547587.1"/>
    </source>
</evidence>
<reference evidence="11" key="1">
    <citation type="submission" date="2021-03" db="EMBL/GenBank/DDBJ databases">
        <title>Comparative genomics and phylogenomic investigation of the class Geoglossomycetes provide insights into ecological specialization and systematics.</title>
        <authorList>
            <person name="Melie T."/>
            <person name="Pirro S."/>
            <person name="Miller A.N."/>
            <person name="Quandt A."/>
        </authorList>
    </citation>
    <scope>NUCLEOTIDE SEQUENCE</scope>
    <source>
        <strain evidence="11">GBOQ0MN5Z8</strain>
    </source>
</reference>
<keyword evidence="4" id="KW-0396">Initiation factor</keyword>
<dbReference type="PANTHER" id="PTHR10233">
    <property type="entry name" value="TRANSLATION INITIATION FACTOR EIF-2B"/>
    <property type="match status" value="1"/>
</dbReference>
<dbReference type="OrthoDB" id="10254737at2759"/>
<evidence type="ECO:0000256" key="9">
    <source>
        <dbReference type="RuleBase" id="RU003814"/>
    </source>
</evidence>
<keyword evidence="5" id="KW-0648">Protein biosynthesis</keyword>
<dbReference type="Pfam" id="PF01008">
    <property type="entry name" value="IF-2B"/>
    <property type="match status" value="1"/>
</dbReference>
<feature type="compositionally biased region" description="Polar residues" evidence="10">
    <location>
        <begin position="74"/>
        <end position="86"/>
    </location>
</feature>
<dbReference type="SUPFAM" id="SSF100950">
    <property type="entry name" value="NagB/RpiA/CoA transferase-like"/>
    <property type="match status" value="1"/>
</dbReference>
<evidence type="ECO:0000256" key="6">
    <source>
        <dbReference type="ARBA" id="ARBA00044147"/>
    </source>
</evidence>
<gene>
    <name evidence="11" type="ORF">FGG08_000312</name>
</gene>
<feature type="compositionally biased region" description="Polar residues" evidence="10">
    <location>
        <begin position="194"/>
        <end position="213"/>
    </location>
</feature>
<dbReference type="GO" id="GO:0005829">
    <property type="term" value="C:cytosol"/>
    <property type="evidence" value="ECO:0007669"/>
    <property type="project" value="UniProtKB-SubCell"/>
</dbReference>
<evidence type="ECO:0000256" key="1">
    <source>
        <dbReference type="ARBA" id="ARBA00004514"/>
    </source>
</evidence>
<keyword evidence="12" id="KW-1185">Reference proteome</keyword>
<evidence type="ECO:0000256" key="4">
    <source>
        <dbReference type="ARBA" id="ARBA00022540"/>
    </source>
</evidence>
<proteinExistence type="inferred from homology"/>
<protein>
    <recommendedName>
        <fullName evidence="6">Translation initiation factor eIF2B subunit delta</fullName>
    </recommendedName>
    <alternativeName>
        <fullName evidence="7">eIF2B GDP-GTP exchange factor subunit delta</fullName>
    </alternativeName>
</protein>
<feature type="region of interest" description="Disordered" evidence="10">
    <location>
        <begin position="45"/>
        <end position="213"/>
    </location>
</feature>
<feature type="compositionally biased region" description="Basic and acidic residues" evidence="10">
    <location>
        <begin position="138"/>
        <end position="154"/>
    </location>
</feature>
<feature type="region of interest" description="Disordered" evidence="10">
    <location>
        <begin position="464"/>
        <end position="492"/>
    </location>
</feature>
<evidence type="ECO:0000256" key="8">
    <source>
        <dbReference type="ARBA" id="ARBA00046432"/>
    </source>
</evidence>
<feature type="compositionally biased region" description="Low complexity" evidence="10">
    <location>
        <begin position="117"/>
        <end position="126"/>
    </location>
</feature>
<evidence type="ECO:0000313" key="12">
    <source>
        <dbReference type="Proteomes" id="UP000698800"/>
    </source>
</evidence>
<evidence type="ECO:0000256" key="3">
    <source>
        <dbReference type="ARBA" id="ARBA00022490"/>
    </source>
</evidence>
<comment type="subunit">
    <text evidence="8">Component of the translation initiation factor 2B (eIF2B) complex which is a heterodecamer of two sets of five different subunits: alpha, beta, gamma, delta and epsilon. Subunits alpha, beta and delta comprise a regulatory subcomplex and subunits epsilon and gamma comprise a catalytic subcomplex. Within the complex, the hexameric regulatory complex resides at the center, with the two heterodimeric catalytic subcomplexes bound on opposite sides.</text>
</comment>
<dbReference type="GO" id="GO:0003743">
    <property type="term" value="F:translation initiation factor activity"/>
    <property type="evidence" value="ECO:0007669"/>
    <property type="project" value="UniProtKB-KW"/>
</dbReference>
<dbReference type="InterPro" id="IPR042529">
    <property type="entry name" value="IF_2B-like_C"/>
</dbReference>
<evidence type="ECO:0000256" key="7">
    <source>
        <dbReference type="ARBA" id="ARBA00044356"/>
    </source>
</evidence>
<comment type="subcellular location">
    <subcellularLocation>
        <location evidence="1">Cytoplasm</location>
        <location evidence="1">Cytosol</location>
    </subcellularLocation>
</comment>
<sequence length="544" mass="58551">MANAIAPFSTNFRIGITNFFWIPPHDVIKIGFVYPELTRVENQAQAVAETTEPSAIPMADPSMPTEVAPEPSAPVSSVNPTVNTPTPQAPPEVKGGKKTQQTNKKEPKTKDTKEGAGKPPKQPQGGDAVKESGLSAKALKEAKKAEKQARRAQEKQTAPGPTQQHAQGKKADGAKGGNQKEQLAPKGGHKRAGSTVTEAQRTVPIRTSNQQTPTVIEPQVEHKHVSLFRHLDGHARRTSLSGAASSIHPAVLTLGLQMSSYEICGSTARCVATLLAFKRITDIDIDTPESEAKAELCDAVDNFIREKITLADKVIASSAGDKIGNGDVVLTYAKSRIVQQALVDAYDRGTKFRVIIIDSRPLFEGRNLARALADHGLEVQYSFTHALSYVIKDVTKVFLGAHAMLSNGRLYSRVGTALVAMTAKSNDIPVIVCCESIKFTERVNLDSIVTNELASPDELVLSSPDPQAAITPSNPTPPATPSTAAPSTGLSNWRQQPNLNLLNLMYDVTPAEYIKMVITEFGSLPPSSVPVVHRMSTEKAERFI</sequence>